<dbReference type="InterPro" id="IPR006580">
    <property type="entry name" value="Znf_TTF"/>
</dbReference>
<dbReference type="EMBL" id="CM016555">
    <property type="protein sequence ID" value="TKW20468.1"/>
    <property type="molecule type" value="Genomic_DNA"/>
</dbReference>
<dbReference type="OMA" id="FCKNELA"/>
<protein>
    <recommendedName>
        <fullName evidence="1">TTF-type domain-containing protein</fullName>
    </recommendedName>
</protein>
<dbReference type="Pfam" id="PF14291">
    <property type="entry name" value="DUF4371"/>
    <property type="match status" value="1"/>
</dbReference>
<accession>A0A4U6UVE0</accession>
<sequence>MSFRKYESGYEKRKRKRRVDELIELQREAMDKFCKNELAIIVAGEPTNGNQEENVNINVDDNNVSDSENIVNTSGAYAQSASVDEEPVYTSDIYDPRNWDKLDNKARDILVEKGPIREENIKFPLDAASRHFSYAHYSRKLSNGEVHDRKWLVYSKYVDKVFYFCCKIFESSTSKSPSSLAGDGLRNWKHVSEKLREHENSIEHISNMNSWNDLRARLPKKETIDKKLQQQITKEKERLRQVLLRIIAIVKFLGKCNLAFRGTSEQLYNDSNGNFLACVEMIAKFDLVMQDHLRRIQNKEIHYHYLSHKIQNELISLLAYDITSSIIKVVKEAKYFFVILDCTPDVSHQEQMTLLIKIEEYFLGFLKVDDTSGLGLFNVLLESMKSFGLNISDIRGQGYDNGSNMKIKYKGVKTWLLDINPRALYMPCAWNVLLKHVPSLTVKSLSNTRWESRIKSVTTIRYQATELRYALSELHHTSDIEPKDRSDAKNLFDALDSFEFLLSMVIWHDILFAVNKVSMKLQSPAMCIDSTLKQIQAIASLKNIFEELMVFKDMLGFLMSSSTLKSLNDNELEECCTKFAETFSFDGSSNVEIYDLISELKIMKFTLLDGVMSAMEIFEHVRDVNCYPNISIAY</sequence>
<gene>
    <name evidence="2" type="ORF">SEVIR_4G090300v2</name>
</gene>
<dbReference type="Gramene" id="TKW20468">
    <property type="protein sequence ID" value="TKW20468"/>
    <property type="gene ID" value="SEVIR_4G090300v2"/>
</dbReference>
<feature type="domain" description="TTF-type" evidence="1">
    <location>
        <begin position="136"/>
        <end position="223"/>
    </location>
</feature>
<dbReference type="PANTHER" id="PTHR45749:SF35">
    <property type="entry name" value="AC-LIKE TRANSPOSASE-RELATED"/>
    <property type="match status" value="1"/>
</dbReference>
<dbReference type="SMART" id="SM00597">
    <property type="entry name" value="ZnF_TTF"/>
    <property type="match status" value="1"/>
</dbReference>
<evidence type="ECO:0000313" key="3">
    <source>
        <dbReference type="Proteomes" id="UP000298652"/>
    </source>
</evidence>
<dbReference type="InterPro" id="IPR025398">
    <property type="entry name" value="DUF4371"/>
</dbReference>
<keyword evidence="3" id="KW-1185">Reference proteome</keyword>
<organism evidence="2 3">
    <name type="scientific">Setaria viridis</name>
    <name type="common">Green bristlegrass</name>
    <name type="synonym">Setaria italica subsp. viridis</name>
    <dbReference type="NCBI Taxonomy" id="4556"/>
    <lineage>
        <taxon>Eukaryota</taxon>
        <taxon>Viridiplantae</taxon>
        <taxon>Streptophyta</taxon>
        <taxon>Embryophyta</taxon>
        <taxon>Tracheophyta</taxon>
        <taxon>Spermatophyta</taxon>
        <taxon>Magnoliopsida</taxon>
        <taxon>Liliopsida</taxon>
        <taxon>Poales</taxon>
        <taxon>Poaceae</taxon>
        <taxon>PACMAD clade</taxon>
        <taxon>Panicoideae</taxon>
        <taxon>Panicodae</taxon>
        <taxon>Paniceae</taxon>
        <taxon>Cenchrinae</taxon>
        <taxon>Setaria</taxon>
    </lineage>
</organism>
<dbReference type="Proteomes" id="UP000298652">
    <property type="component" value="Chromosome 4"/>
</dbReference>
<proteinExistence type="predicted"/>
<evidence type="ECO:0000259" key="1">
    <source>
        <dbReference type="SMART" id="SM00597"/>
    </source>
</evidence>
<name>A0A4U6UVE0_SETVI</name>
<evidence type="ECO:0000313" key="2">
    <source>
        <dbReference type="EMBL" id="TKW20468.1"/>
    </source>
</evidence>
<dbReference type="AlphaFoldDB" id="A0A4U6UVE0"/>
<reference evidence="2" key="1">
    <citation type="submission" date="2019-03" db="EMBL/GenBank/DDBJ databases">
        <title>WGS assembly of Setaria viridis.</title>
        <authorList>
            <person name="Huang P."/>
            <person name="Jenkins J."/>
            <person name="Grimwood J."/>
            <person name="Barry K."/>
            <person name="Healey A."/>
            <person name="Mamidi S."/>
            <person name="Sreedasyam A."/>
            <person name="Shu S."/>
            <person name="Feldman M."/>
            <person name="Wu J."/>
            <person name="Yu Y."/>
            <person name="Chen C."/>
            <person name="Johnson J."/>
            <person name="Rokhsar D."/>
            <person name="Baxter I."/>
            <person name="Schmutz J."/>
            <person name="Brutnell T."/>
            <person name="Kellogg E."/>
        </authorList>
    </citation>
    <scope>NUCLEOTIDE SEQUENCE [LARGE SCALE GENOMIC DNA]</scope>
</reference>
<dbReference type="PANTHER" id="PTHR45749">
    <property type="match status" value="1"/>
</dbReference>